<keyword evidence="7 12" id="KW-1133">Transmembrane helix</keyword>
<keyword evidence="8" id="KW-0406">Ion transport</keyword>
<dbReference type="SUPFAM" id="SSF103473">
    <property type="entry name" value="MFS general substrate transporter"/>
    <property type="match status" value="1"/>
</dbReference>
<evidence type="ECO:0000256" key="6">
    <source>
        <dbReference type="ARBA" id="ARBA00022692"/>
    </source>
</evidence>
<feature type="transmembrane region" description="Helical" evidence="12">
    <location>
        <begin position="156"/>
        <end position="175"/>
    </location>
</feature>
<evidence type="ECO:0000256" key="4">
    <source>
        <dbReference type="ARBA" id="ARBA00022448"/>
    </source>
</evidence>
<feature type="transmembrane region" description="Helical" evidence="12">
    <location>
        <begin position="52"/>
        <end position="73"/>
    </location>
</feature>
<evidence type="ECO:0000256" key="7">
    <source>
        <dbReference type="ARBA" id="ARBA00022989"/>
    </source>
</evidence>
<comment type="function">
    <text evidence="1">Mediates high-affinity intracellular uptake of the rare oligo-element molybdenum.</text>
</comment>
<dbReference type="AlphaFoldDB" id="A0AAF0DDG5"/>
<evidence type="ECO:0000256" key="5">
    <source>
        <dbReference type="ARBA" id="ARBA00022475"/>
    </source>
</evidence>
<dbReference type="Pfam" id="PF05631">
    <property type="entry name" value="MFS_5"/>
    <property type="match status" value="1"/>
</dbReference>
<feature type="transmembrane region" description="Helical" evidence="12">
    <location>
        <begin position="122"/>
        <end position="144"/>
    </location>
</feature>
<keyword evidence="9 12" id="KW-0472">Membrane</keyword>
<dbReference type="InterPro" id="IPR008509">
    <property type="entry name" value="MOT2/MFSD5"/>
</dbReference>
<keyword evidence="4" id="KW-0813">Transport</keyword>
<dbReference type="EMBL" id="CP120627">
    <property type="protein sequence ID" value="WEW56385.1"/>
    <property type="molecule type" value="Genomic_DNA"/>
</dbReference>
<proteinExistence type="predicted"/>
<name>A0AAF0DDG5_9EURO</name>
<evidence type="ECO:0000256" key="2">
    <source>
        <dbReference type="ARBA" id="ARBA00004651"/>
    </source>
</evidence>
<feature type="transmembrane region" description="Helical" evidence="12">
    <location>
        <begin position="98"/>
        <end position="116"/>
    </location>
</feature>
<dbReference type="Gene3D" id="1.20.1250.20">
    <property type="entry name" value="MFS general substrate transporter like domains"/>
    <property type="match status" value="1"/>
</dbReference>
<keyword evidence="14" id="KW-1185">Reference proteome</keyword>
<comment type="subcellular location">
    <subcellularLocation>
        <location evidence="2">Cell membrane</location>
        <topology evidence="2">Multi-pass membrane protein</topology>
    </subcellularLocation>
</comment>
<feature type="transmembrane region" description="Helical" evidence="12">
    <location>
        <begin position="12"/>
        <end position="32"/>
    </location>
</feature>
<dbReference type="GO" id="GO:0006811">
    <property type="term" value="P:monoatomic ion transport"/>
    <property type="evidence" value="ECO:0007669"/>
    <property type="project" value="UniProtKB-KW"/>
</dbReference>
<evidence type="ECO:0000256" key="10">
    <source>
        <dbReference type="ARBA" id="ARBA00030646"/>
    </source>
</evidence>
<evidence type="ECO:0000313" key="13">
    <source>
        <dbReference type="EMBL" id="WEW56385.1"/>
    </source>
</evidence>
<evidence type="ECO:0000256" key="12">
    <source>
        <dbReference type="SAM" id="Phobius"/>
    </source>
</evidence>
<evidence type="ECO:0000256" key="3">
    <source>
        <dbReference type="ARBA" id="ARBA00021242"/>
    </source>
</evidence>
<sequence>MELTATDKRILALGVASTVFEGTMYLFVVFWSPAVISARKAVNPSVSHDPPFGLIFASFMAAMMFGSQLFAYLMRPSSSQLPLESEDPIPTSLGRASWLLKTLLPLACSCLSWSVFRPTEVSTLWAFCVYEMAIGAYFPSMGVLKSLLVEGTHRASVYALFRVPLNCFVVAGLALTKEAHCYWWLWAL</sequence>
<keyword evidence="6 12" id="KW-0812">Transmembrane</keyword>
<reference evidence="13" key="1">
    <citation type="submission" date="2023-03" db="EMBL/GenBank/DDBJ databases">
        <title>Emydomyces testavorans Genome Sequence.</title>
        <authorList>
            <person name="Hoyer L."/>
        </authorList>
    </citation>
    <scope>NUCLEOTIDE SEQUENCE</scope>
    <source>
        <strain evidence="13">16-2883</strain>
    </source>
</reference>
<dbReference type="GO" id="GO:0005886">
    <property type="term" value="C:plasma membrane"/>
    <property type="evidence" value="ECO:0007669"/>
    <property type="project" value="UniProtKB-SubCell"/>
</dbReference>
<dbReference type="InterPro" id="IPR036259">
    <property type="entry name" value="MFS_trans_sf"/>
</dbReference>
<dbReference type="PANTHER" id="PTHR23516">
    <property type="entry name" value="SAM (S-ADENOSYL METHIONINE) TRANSPORTER"/>
    <property type="match status" value="1"/>
</dbReference>
<evidence type="ECO:0000256" key="9">
    <source>
        <dbReference type="ARBA" id="ARBA00023136"/>
    </source>
</evidence>
<evidence type="ECO:0000256" key="8">
    <source>
        <dbReference type="ARBA" id="ARBA00023065"/>
    </source>
</evidence>
<keyword evidence="5" id="KW-1003">Cell membrane</keyword>
<dbReference type="GO" id="GO:0015098">
    <property type="term" value="F:molybdate ion transmembrane transporter activity"/>
    <property type="evidence" value="ECO:0007669"/>
    <property type="project" value="InterPro"/>
</dbReference>
<protein>
    <recommendedName>
        <fullName evidence="3">Molybdate-anion transporter</fullName>
    </recommendedName>
    <alternativeName>
        <fullName evidence="10">Major facilitator superfamily domain-containing protein 5</fullName>
    </alternativeName>
    <alternativeName>
        <fullName evidence="11">Molybdate transporter 2 homolog</fullName>
    </alternativeName>
</protein>
<evidence type="ECO:0000256" key="11">
    <source>
        <dbReference type="ARBA" id="ARBA00032555"/>
    </source>
</evidence>
<evidence type="ECO:0000256" key="1">
    <source>
        <dbReference type="ARBA" id="ARBA00003019"/>
    </source>
</evidence>
<dbReference type="PANTHER" id="PTHR23516:SF1">
    <property type="entry name" value="MOLYBDATE-ANION TRANSPORTER"/>
    <property type="match status" value="1"/>
</dbReference>
<dbReference type="Proteomes" id="UP001219355">
    <property type="component" value="Chromosome 1"/>
</dbReference>
<evidence type="ECO:0000313" key="14">
    <source>
        <dbReference type="Proteomes" id="UP001219355"/>
    </source>
</evidence>
<organism evidence="13 14">
    <name type="scientific">Emydomyces testavorans</name>
    <dbReference type="NCBI Taxonomy" id="2070801"/>
    <lineage>
        <taxon>Eukaryota</taxon>
        <taxon>Fungi</taxon>
        <taxon>Dikarya</taxon>
        <taxon>Ascomycota</taxon>
        <taxon>Pezizomycotina</taxon>
        <taxon>Eurotiomycetes</taxon>
        <taxon>Eurotiomycetidae</taxon>
        <taxon>Onygenales</taxon>
        <taxon>Nannizziopsiaceae</taxon>
        <taxon>Emydomyces</taxon>
    </lineage>
</organism>
<gene>
    <name evidence="13" type="ORF">PRK78_001828</name>
</gene>
<accession>A0AAF0DDG5</accession>